<organism evidence="12 13">
    <name type="scientific">Terrapene triunguis</name>
    <name type="common">Three-toed box turtle</name>
    <dbReference type="NCBI Taxonomy" id="2587831"/>
    <lineage>
        <taxon>Eukaryota</taxon>
        <taxon>Metazoa</taxon>
        <taxon>Chordata</taxon>
        <taxon>Craniata</taxon>
        <taxon>Vertebrata</taxon>
        <taxon>Euteleostomi</taxon>
        <taxon>Archelosauria</taxon>
        <taxon>Testudinata</taxon>
        <taxon>Testudines</taxon>
        <taxon>Cryptodira</taxon>
        <taxon>Durocryptodira</taxon>
        <taxon>Testudinoidea</taxon>
        <taxon>Emydidae</taxon>
        <taxon>Terrapene</taxon>
    </lineage>
</organism>
<evidence type="ECO:0000256" key="2">
    <source>
        <dbReference type="ARBA" id="ARBA00008179"/>
    </source>
</evidence>
<dbReference type="GO" id="GO:0042802">
    <property type="term" value="F:identical protein binding"/>
    <property type="evidence" value="ECO:0007669"/>
    <property type="project" value="Ensembl"/>
</dbReference>
<dbReference type="Proteomes" id="UP000472274">
    <property type="component" value="Unplaced"/>
</dbReference>
<name>A0A674HX12_9SAUR</name>
<sequence length="384" mass="43936">MALCTSFLLQTMGSESKQSFIGSFLQPPDRMFVPTFGQSKSKKVTATTGDMLPAPNNQALMSALKTLQEKIRRLELERSQAEDNLSCLSIEAAQYKKTLQHETNAKDLAHEELIQQKKDVSVQLSAAQSHCSLLEKQLDYMRKMVFNAELEKNMVLEQQTQLQKEKDQNHMELHAKLEKLEVLEKECFRLLTTQRTAEDKIKQLEDKLREEEHQRKLIQDKAAQSASSSHSVSANVQSVLHMMKHRSPCILSRCPEAAEHRISRRTIACKSISSRSTSSSVTENLSDLLLAIQDELGQMSFEHQELLKQIQETQNCEVREDLERELDCLVKQMEIKGEQISKLKKHQASIQTLIPVSIFRKNSSDLNLHNEHFKICPEVFLIIP</sequence>
<dbReference type="Pfam" id="PF06657">
    <property type="entry name" value="Cep57_MT_bd"/>
    <property type="match status" value="1"/>
</dbReference>
<dbReference type="GO" id="GO:0005813">
    <property type="term" value="C:centrosome"/>
    <property type="evidence" value="ECO:0007669"/>
    <property type="project" value="UniProtKB-SubCell"/>
</dbReference>
<dbReference type="PANTHER" id="PTHR19336">
    <property type="entry name" value="UNCHARACTERIZED DUF1167"/>
    <property type="match status" value="1"/>
</dbReference>
<dbReference type="InterPro" id="IPR025913">
    <property type="entry name" value="Cep57_CLD"/>
</dbReference>
<evidence type="ECO:0000256" key="7">
    <source>
        <dbReference type="ARBA" id="ARBA00041218"/>
    </source>
</evidence>
<evidence type="ECO:0000259" key="10">
    <source>
        <dbReference type="Pfam" id="PF06657"/>
    </source>
</evidence>
<evidence type="ECO:0000313" key="13">
    <source>
        <dbReference type="Proteomes" id="UP000472274"/>
    </source>
</evidence>
<evidence type="ECO:0000313" key="12">
    <source>
        <dbReference type="Ensembl" id="ENSTMTP00000000890.1"/>
    </source>
</evidence>
<feature type="domain" description="Cep57 centrosome microtubule-binding" evidence="10">
    <location>
        <begin position="275"/>
        <end position="346"/>
    </location>
</feature>
<reference evidence="12" key="1">
    <citation type="submission" date="2025-08" db="UniProtKB">
        <authorList>
            <consortium name="Ensembl"/>
        </authorList>
    </citation>
    <scope>IDENTIFICATION</scope>
</reference>
<evidence type="ECO:0000259" key="11">
    <source>
        <dbReference type="Pfam" id="PF14073"/>
    </source>
</evidence>
<dbReference type="GO" id="GO:0008017">
    <property type="term" value="F:microtubule binding"/>
    <property type="evidence" value="ECO:0007669"/>
    <property type="project" value="InterPro"/>
</dbReference>
<dbReference type="InterPro" id="IPR051756">
    <property type="entry name" value="Centrosomal_MT-associated"/>
</dbReference>
<dbReference type="GO" id="GO:0043015">
    <property type="term" value="F:gamma-tubulin binding"/>
    <property type="evidence" value="ECO:0007669"/>
    <property type="project" value="InterPro"/>
</dbReference>
<keyword evidence="4" id="KW-0493">Microtubule</keyword>
<dbReference type="FunFam" id="1.20.58.90:FF:000003">
    <property type="entry name" value="Centrosomal protein of 57 kDa"/>
    <property type="match status" value="1"/>
</dbReference>
<evidence type="ECO:0000256" key="3">
    <source>
        <dbReference type="ARBA" id="ARBA00022490"/>
    </source>
</evidence>
<dbReference type="InParanoid" id="A0A674HX12"/>
<dbReference type="Ensembl" id="ENSTMTT00000000914.1">
    <property type="protein sequence ID" value="ENSTMTP00000000890.1"/>
    <property type="gene ID" value="ENSTMTG00000000745.1"/>
</dbReference>
<dbReference type="GO" id="GO:0005874">
    <property type="term" value="C:microtubule"/>
    <property type="evidence" value="ECO:0007669"/>
    <property type="project" value="UniProtKB-KW"/>
</dbReference>
<keyword evidence="13" id="KW-1185">Reference proteome</keyword>
<dbReference type="Pfam" id="PF14073">
    <property type="entry name" value="Cep57_CLD"/>
    <property type="match status" value="1"/>
</dbReference>
<proteinExistence type="inferred from homology"/>
<keyword evidence="5 9" id="KW-0175">Coiled coil</keyword>
<dbReference type="GeneTree" id="ENSGT00530000063695"/>
<accession>A0A674HX12</accession>
<evidence type="ECO:0000256" key="4">
    <source>
        <dbReference type="ARBA" id="ARBA00022701"/>
    </source>
</evidence>
<protein>
    <recommendedName>
        <fullName evidence="7">Centrosomal protein 57kDa-like protein 1</fullName>
    </recommendedName>
    <alternativeName>
        <fullName evidence="8">Cep57-related protein</fullName>
    </alternativeName>
</protein>
<evidence type="ECO:0000256" key="9">
    <source>
        <dbReference type="SAM" id="Coils"/>
    </source>
</evidence>
<comment type="similarity">
    <text evidence="2">Belongs to the translokin family.</text>
</comment>
<evidence type="ECO:0000256" key="5">
    <source>
        <dbReference type="ARBA" id="ARBA00023054"/>
    </source>
</evidence>
<evidence type="ECO:0000256" key="6">
    <source>
        <dbReference type="ARBA" id="ARBA00023212"/>
    </source>
</evidence>
<dbReference type="Gene3D" id="1.20.58.90">
    <property type="match status" value="1"/>
</dbReference>
<feature type="domain" description="Cep57 centrosome localisation" evidence="11">
    <location>
        <begin position="59"/>
        <end position="224"/>
    </location>
</feature>
<gene>
    <name evidence="12" type="primary">CEP57L1</name>
</gene>
<comment type="subcellular location">
    <subcellularLocation>
        <location evidence="1">Cytoplasm</location>
        <location evidence="1">Cytoskeleton</location>
        <location evidence="1">Microtubule organizing center</location>
        <location evidence="1">Centrosome</location>
    </subcellularLocation>
</comment>
<keyword evidence="6" id="KW-0206">Cytoskeleton</keyword>
<dbReference type="InterPro" id="IPR024957">
    <property type="entry name" value="Cep57_MT-bd_dom"/>
</dbReference>
<evidence type="ECO:0000256" key="8">
    <source>
        <dbReference type="ARBA" id="ARBA00042578"/>
    </source>
</evidence>
<dbReference type="AlphaFoldDB" id="A0A674HX12"/>
<dbReference type="PANTHER" id="PTHR19336:SF10">
    <property type="entry name" value="CENTROSOMAL PROTEIN CEP57L1"/>
    <property type="match status" value="1"/>
</dbReference>
<evidence type="ECO:0000256" key="1">
    <source>
        <dbReference type="ARBA" id="ARBA00004300"/>
    </source>
</evidence>
<keyword evidence="3" id="KW-0963">Cytoplasm</keyword>
<feature type="coiled-coil region" evidence="9">
    <location>
        <begin position="57"/>
        <end position="98"/>
    </location>
</feature>
<feature type="coiled-coil region" evidence="9">
    <location>
        <begin position="194"/>
        <end position="221"/>
    </location>
</feature>
<reference evidence="12" key="2">
    <citation type="submission" date="2025-09" db="UniProtKB">
        <authorList>
            <consortium name="Ensembl"/>
        </authorList>
    </citation>
    <scope>IDENTIFICATION</scope>
</reference>